<dbReference type="GO" id="GO:0006364">
    <property type="term" value="P:rRNA processing"/>
    <property type="evidence" value="ECO:0007669"/>
    <property type="project" value="UniProtKB-UniRule"/>
</dbReference>
<dbReference type="HAMAP" id="MF_00009">
    <property type="entry name" value="Endoribonucl_YbeY"/>
    <property type="match status" value="1"/>
</dbReference>
<comment type="cofactor">
    <cofactor evidence="8">
        <name>Zn(2+)</name>
        <dbReference type="ChEBI" id="CHEBI:29105"/>
    </cofactor>
    <text evidence="8">Binds 1 zinc ion.</text>
</comment>
<dbReference type="Proteomes" id="UP000824248">
    <property type="component" value="Unassembled WGS sequence"/>
</dbReference>
<reference evidence="9" key="1">
    <citation type="journal article" date="2021" name="PeerJ">
        <title>Extensive microbial diversity within the chicken gut microbiome revealed by metagenomics and culture.</title>
        <authorList>
            <person name="Gilroy R."/>
            <person name="Ravi A."/>
            <person name="Getino M."/>
            <person name="Pursley I."/>
            <person name="Horton D.L."/>
            <person name="Alikhan N.F."/>
            <person name="Baker D."/>
            <person name="Gharbi K."/>
            <person name="Hall N."/>
            <person name="Watson M."/>
            <person name="Adriaenssens E.M."/>
            <person name="Foster-Nyarko E."/>
            <person name="Jarju S."/>
            <person name="Secka A."/>
            <person name="Antonio M."/>
            <person name="Oren A."/>
            <person name="Chaudhuri R.R."/>
            <person name="La Ragione R."/>
            <person name="Hildebrand F."/>
            <person name="Pallen M.J."/>
        </authorList>
    </citation>
    <scope>NUCLEOTIDE SEQUENCE</scope>
    <source>
        <strain evidence="9">1193</strain>
    </source>
</reference>
<comment type="similarity">
    <text evidence="1 8">Belongs to the endoribonuclease YbeY family.</text>
</comment>
<gene>
    <name evidence="8 9" type="primary">ybeY</name>
    <name evidence="9" type="ORF">H9854_08385</name>
</gene>
<dbReference type="InterPro" id="IPR023091">
    <property type="entry name" value="MetalPrtase_cat_dom_sf_prd"/>
</dbReference>
<dbReference type="EC" id="3.1.-.-" evidence="8"/>
<dbReference type="AlphaFoldDB" id="A0A9D1WNL5"/>
<evidence type="ECO:0000256" key="2">
    <source>
        <dbReference type="ARBA" id="ARBA00022517"/>
    </source>
</evidence>
<dbReference type="PANTHER" id="PTHR46986:SF1">
    <property type="entry name" value="ENDORIBONUCLEASE YBEY, CHLOROPLASTIC"/>
    <property type="match status" value="1"/>
</dbReference>
<feature type="binding site" evidence="8">
    <location>
        <position position="116"/>
    </location>
    <ligand>
        <name>Zn(2+)</name>
        <dbReference type="ChEBI" id="CHEBI:29105"/>
        <note>catalytic</note>
    </ligand>
</feature>
<name>A0A9D1WNL5_9GAMM</name>
<keyword evidence="7 8" id="KW-0862">Zinc</keyword>
<accession>A0A9D1WNL5</accession>
<evidence type="ECO:0000256" key="7">
    <source>
        <dbReference type="ARBA" id="ARBA00022833"/>
    </source>
</evidence>
<dbReference type="Gene3D" id="3.40.390.30">
    <property type="entry name" value="Metalloproteases ('zincins'), catalytic domain"/>
    <property type="match status" value="1"/>
</dbReference>
<organism evidence="9 10">
    <name type="scientific">Candidatus Halomonas stercoripullorum</name>
    <dbReference type="NCBI Taxonomy" id="2838617"/>
    <lineage>
        <taxon>Bacteria</taxon>
        <taxon>Pseudomonadati</taxon>
        <taxon>Pseudomonadota</taxon>
        <taxon>Gammaproteobacteria</taxon>
        <taxon>Oceanospirillales</taxon>
        <taxon>Halomonadaceae</taxon>
        <taxon>Halomonas</taxon>
    </lineage>
</organism>
<evidence type="ECO:0000256" key="3">
    <source>
        <dbReference type="ARBA" id="ARBA00022722"/>
    </source>
</evidence>
<feature type="binding site" evidence="8">
    <location>
        <position position="120"/>
    </location>
    <ligand>
        <name>Zn(2+)</name>
        <dbReference type="ChEBI" id="CHEBI:29105"/>
        <note>catalytic</note>
    </ligand>
</feature>
<keyword evidence="8" id="KW-0963">Cytoplasm</keyword>
<dbReference type="GO" id="GO:0005737">
    <property type="term" value="C:cytoplasm"/>
    <property type="evidence" value="ECO:0007669"/>
    <property type="project" value="UniProtKB-SubCell"/>
</dbReference>
<dbReference type="GO" id="GO:0004521">
    <property type="term" value="F:RNA endonuclease activity"/>
    <property type="evidence" value="ECO:0007669"/>
    <property type="project" value="UniProtKB-UniRule"/>
</dbReference>
<comment type="caution">
    <text evidence="9">The sequence shown here is derived from an EMBL/GenBank/DDBJ whole genome shotgun (WGS) entry which is preliminary data.</text>
</comment>
<dbReference type="PANTHER" id="PTHR46986">
    <property type="entry name" value="ENDORIBONUCLEASE YBEY, CHLOROPLASTIC"/>
    <property type="match status" value="1"/>
</dbReference>
<dbReference type="Pfam" id="PF02130">
    <property type="entry name" value="YbeY"/>
    <property type="match status" value="1"/>
</dbReference>
<dbReference type="InterPro" id="IPR020549">
    <property type="entry name" value="YbeY_CS"/>
</dbReference>
<keyword evidence="8" id="KW-0698">rRNA processing</keyword>
<evidence type="ECO:0000256" key="1">
    <source>
        <dbReference type="ARBA" id="ARBA00010875"/>
    </source>
</evidence>
<keyword evidence="4 8" id="KW-0479">Metal-binding</keyword>
<dbReference type="GO" id="GO:0008270">
    <property type="term" value="F:zinc ion binding"/>
    <property type="evidence" value="ECO:0007669"/>
    <property type="project" value="UniProtKB-UniRule"/>
</dbReference>
<evidence type="ECO:0000313" key="9">
    <source>
        <dbReference type="EMBL" id="HIX62233.1"/>
    </source>
</evidence>
<reference evidence="9" key="2">
    <citation type="submission" date="2021-04" db="EMBL/GenBank/DDBJ databases">
        <authorList>
            <person name="Gilroy R."/>
        </authorList>
    </citation>
    <scope>NUCLEOTIDE SEQUENCE</scope>
    <source>
        <strain evidence="9">1193</strain>
    </source>
</reference>
<dbReference type="NCBIfam" id="TIGR00043">
    <property type="entry name" value="rRNA maturation RNase YbeY"/>
    <property type="match status" value="1"/>
</dbReference>
<keyword evidence="6 8" id="KW-0378">Hydrolase</keyword>
<dbReference type="EMBL" id="DXFC01000250">
    <property type="protein sequence ID" value="HIX62233.1"/>
    <property type="molecule type" value="Genomic_DNA"/>
</dbReference>
<evidence type="ECO:0000256" key="4">
    <source>
        <dbReference type="ARBA" id="ARBA00022723"/>
    </source>
</evidence>
<comment type="subcellular location">
    <subcellularLocation>
        <location evidence="8">Cytoplasm</location>
    </subcellularLocation>
</comment>
<evidence type="ECO:0000256" key="8">
    <source>
        <dbReference type="HAMAP-Rule" id="MF_00009"/>
    </source>
</evidence>
<protein>
    <recommendedName>
        <fullName evidence="8">Endoribonuclease YbeY</fullName>
        <ecNumber evidence="8">3.1.-.-</ecNumber>
    </recommendedName>
</protein>
<proteinExistence type="inferred from homology"/>
<dbReference type="PROSITE" id="PS01306">
    <property type="entry name" value="UPF0054"/>
    <property type="match status" value="1"/>
</dbReference>
<keyword evidence="3 8" id="KW-0540">Nuclease</keyword>
<keyword evidence="2 8" id="KW-0690">Ribosome biogenesis</keyword>
<keyword evidence="5 8" id="KW-0255">Endonuclease</keyword>
<dbReference type="InterPro" id="IPR002036">
    <property type="entry name" value="YbeY"/>
</dbReference>
<dbReference type="SUPFAM" id="SSF55486">
    <property type="entry name" value="Metalloproteases ('zincins'), catalytic domain"/>
    <property type="match status" value="1"/>
</dbReference>
<feature type="binding site" evidence="8">
    <location>
        <position position="126"/>
    </location>
    <ligand>
        <name>Zn(2+)</name>
        <dbReference type="ChEBI" id="CHEBI:29105"/>
        <note>catalytic</note>
    </ligand>
</feature>
<dbReference type="GO" id="GO:0004222">
    <property type="term" value="F:metalloendopeptidase activity"/>
    <property type="evidence" value="ECO:0007669"/>
    <property type="project" value="InterPro"/>
</dbReference>
<evidence type="ECO:0000256" key="6">
    <source>
        <dbReference type="ARBA" id="ARBA00022801"/>
    </source>
</evidence>
<comment type="function">
    <text evidence="8">Single strand-specific metallo-endoribonuclease involved in late-stage 70S ribosome quality control and in maturation of the 3' terminus of the 16S rRNA.</text>
</comment>
<evidence type="ECO:0000256" key="5">
    <source>
        <dbReference type="ARBA" id="ARBA00022759"/>
    </source>
</evidence>
<evidence type="ECO:0000313" key="10">
    <source>
        <dbReference type="Proteomes" id="UP000824248"/>
    </source>
</evidence>
<sequence>MNPPPIVDRQLATNGESLPQQAELEAWVAAVLARFPGETRHEVTIRFVDSEEGRALNHDYRGYDKTTNVLSFPFESPPGVTLPLLGDLVLCHPVVANEAREQAKRLQDHYAHLVVHGMLHLLGYDHVEDAEAEEMEELEREILARLAIADPYQPATAADK</sequence>